<dbReference type="PANTHER" id="PTHR35271">
    <property type="entry name" value="ABC TRANSPORTER, SUBSTRATE-BINDING LIPOPROTEIN-RELATED"/>
    <property type="match status" value="1"/>
</dbReference>
<dbReference type="Pfam" id="PF04392">
    <property type="entry name" value="ABC_sub_bind"/>
    <property type="match status" value="1"/>
</dbReference>
<dbReference type="PANTHER" id="PTHR35271:SF1">
    <property type="entry name" value="ABC TRANSPORTER, SUBSTRATE-BINDING LIPOPROTEIN"/>
    <property type="match status" value="1"/>
</dbReference>
<dbReference type="InterPro" id="IPR028082">
    <property type="entry name" value="Peripla_BP_I"/>
</dbReference>
<evidence type="ECO:0000313" key="1">
    <source>
        <dbReference type="EMBL" id="MPM48219.1"/>
    </source>
</evidence>
<evidence type="ECO:0008006" key="2">
    <source>
        <dbReference type="Google" id="ProtNLM"/>
    </source>
</evidence>
<proteinExistence type="predicted"/>
<dbReference type="AlphaFoldDB" id="A0A645A4V0"/>
<dbReference type="InterPro" id="IPR007487">
    <property type="entry name" value="ABC_transpt-TYRBP-like"/>
</dbReference>
<organism evidence="1">
    <name type="scientific">bioreactor metagenome</name>
    <dbReference type="NCBI Taxonomy" id="1076179"/>
    <lineage>
        <taxon>unclassified sequences</taxon>
        <taxon>metagenomes</taxon>
        <taxon>ecological metagenomes</taxon>
    </lineage>
</organism>
<protein>
    <recommendedName>
        <fullName evidence="2">ABC transporter substrate-binding protein</fullName>
    </recommendedName>
</protein>
<accession>A0A645A4V0</accession>
<name>A0A645A4V0_9ZZZZ</name>
<dbReference type="EMBL" id="VSSQ01012002">
    <property type="protein sequence ID" value="MPM48219.1"/>
    <property type="molecule type" value="Genomic_DNA"/>
</dbReference>
<dbReference type="Gene3D" id="3.40.50.2300">
    <property type="match status" value="2"/>
</dbReference>
<sequence length="342" mass="35517">MKTTLTKFTAIAAAAVTAFALSGCSKKSEPAAPSSEEPATFTVGVIQYAPHPSLDNCYNGLVAGLEEAGYAEGENLEIDLQNAQGDPSTSDLIAKSMVAKKYDLIVAIATPSAMSAYGAAKDTDIPVVFLAVSDPVAAGIVQSIEIPGNNCTGSADILPVRPQLEMIRAFMPEASTIGILYTTSEPNSITQLSEITAAAPDYGFEIVAVGVTNASEVAAGAQALVTKGIDCINNFTDNNIVNNLSLLMQAAAEKNIPVFGSEEEQLKSGCLAAQNLDYFALGKKTGGTVAKILSGEAKAGELPVYEATDCEPVYNPDVLEAFSMALPEQYKDAVAIKTASAE</sequence>
<gene>
    <name evidence="1" type="ORF">SDC9_94943</name>
</gene>
<dbReference type="CDD" id="cd06325">
    <property type="entry name" value="PBP1_ABC_unchar_transporter"/>
    <property type="match status" value="1"/>
</dbReference>
<reference evidence="1" key="1">
    <citation type="submission" date="2019-08" db="EMBL/GenBank/DDBJ databases">
        <authorList>
            <person name="Kucharzyk K."/>
            <person name="Murdoch R.W."/>
            <person name="Higgins S."/>
            <person name="Loffler F."/>
        </authorList>
    </citation>
    <scope>NUCLEOTIDE SEQUENCE</scope>
</reference>
<dbReference type="SUPFAM" id="SSF53822">
    <property type="entry name" value="Periplasmic binding protein-like I"/>
    <property type="match status" value="1"/>
</dbReference>
<dbReference type="PROSITE" id="PS51257">
    <property type="entry name" value="PROKAR_LIPOPROTEIN"/>
    <property type="match status" value="1"/>
</dbReference>
<comment type="caution">
    <text evidence="1">The sequence shown here is derived from an EMBL/GenBank/DDBJ whole genome shotgun (WGS) entry which is preliminary data.</text>
</comment>